<protein>
    <submittedName>
        <fullName evidence="2">Uncharacterized protein</fullName>
    </submittedName>
</protein>
<proteinExistence type="predicted"/>
<gene>
    <name evidence="2" type="ORF">ENS59_04675</name>
</gene>
<keyword evidence="1" id="KW-1133">Transmembrane helix</keyword>
<keyword evidence="1" id="KW-0812">Transmembrane</keyword>
<name>A0A7C3E6E1_9SPIR</name>
<feature type="transmembrane region" description="Helical" evidence="1">
    <location>
        <begin position="7"/>
        <end position="27"/>
    </location>
</feature>
<comment type="caution">
    <text evidence="2">The sequence shown here is derived from an EMBL/GenBank/DDBJ whole genome shotgun (WGS) entry which is preliminary data.</text>
</comment>
<organism evidence="2">
    <name type="scientific">Gracilinema caldarium</name>
    <dbReference type="NCBI Taxonomy" id="215591"/>
    <lineage>
        <taxon>Bacteria</taxon>
        <taxon>Pseudomonadati</taxon>
        <taxon>Spirochaetota</taxon>
        <taxon>Spirochaetia</taxon>
        <taxon>Spirochaetales</taxon>
        <taxon>Breznakiellaceae</taxon>
        <taxon>Gracilinema</taxon>
    </lineage>
</organism>
<evidence type="ECO:0000256" key="1">
    <source>
        <dbReference type="SAM" id="Phobius"/>
    </source>
</evidence>
<reference evidence="2" key="1">
    <citation type="journal article" date="2020" name="mSystems">
        <title>Genome- and Community-Level Interaction Insights into Carbon Utilization and Element Cycling Functions of Hydrothermarchaeota in Hydrothermal Sediment.</title>
        <authorList>
            <person name="Zhou Z."/>
            <person name="Liu Y."/>
            <person name="Xu W."/>
            <person name="Pan J."/>
            <person name="Luo Z.H."/>
            <person name="Li M."/>
        </authorList>
    </citation>
    <scope>NUCLEOTIDE SEQUENCE [LARGE SCALE GENOMIC DNA]</scope>
    <source>
        <strain evidence="2">SpSt-503</strain>
    </source>
</reference>
<accession>A0A7C3E6E1</accession>
<feature type="transmembrane region" description="Helical" evidence="1">
    <location>
        <begin position="39"/>
        <end position="60"/>
    </location>
</feature>
<evidence type="ECO:0000313" key="2">
    <source>
        <dbReference type="EMBL" id="HFH28791.1"/>
    </source>
</evidence>
<dbReference type="EMBL" id="DSVL01000144">
    <property type="protein sequence ID" value="HFH28791.1"/>
    <property type="molecule type" value="Genomic_DNA"/>
</dbReference>
<sequence>MKRGCLMNMLFFVGVFLLIAFQSYMILELVKRYPDYTVLIGLSVSVAGISILLVFYKLLFGSYVNLKLLSGIKEYDDARSKGLIKEPSFVQLIWNKTSLIIYVQLITKHIKLSIPHMDIVSIQSRLIGGVSPEKAEYEAAKGAILGAIIGGKYGAFVGAGMGFAEKQPRIITSLNYKAQDGSAQTLNFIYPFEERFKENFFKKHYKDIYTQAESI</sequence>
<dbReference type="AlphaFoldDB" id="A0A7C3E6E1"/>
<keyword evidence="1" id="KW-0472">Membrane</keyword>